<keyword evidence="4" id="KW-0969">Cilium</keyword>
<dbReference type="GO" id="GO:0035721">
    <property type="term" value="P:intraciliary retrograde transport"/>
    <property type="evidence" value="ECO:0007669"/>
    <property type="project" value="InterPro"/>
</dbReference>
<comment type="caution">
    <text evidence="9">The sequence shown here is derived from an EMBL/GenBank/DDBJ whole genome shotgun (WGS) entry which is preliminary data.</text>
</comment>
<dbReference type="PANTHER" id="PTHR14920:SF0">
    <property type="entry name" value="WD REPEAT DOMAIN 19"/>
    <property type="match status" value="1"/>
</dbReference>
<dbReference type="Pfam" id="PF15911">
    <property type="entry name" value="Beta-prop_WDR19_2nd"/>
    <property type="match status" value="1"/>
</dbReference>
<dbReference type="GO" id="GO:0005929">
    <property type="term" value="C:cilium"/>
    <property type="evidence" value="ECO:0007669"/>
    <property type="project" value="UniProtKB-SubCell"/>
</dbReference>
<name>A0A1W0WGW6_HYPEX</name>
<dbReference type="InterPro" id="IPR040379">
    <property type="entry name" value="WDR19/dyf-2"/>
</dbReference>
<evidence type="ECO:0000256" key="3">
    <source>
        <dbReference type="ARBA" id="ARBA00022737"/>
    </source>
</evidence>
<gene>
    <name evidence="9" type="ORF">BV898_11422</name>
</gene>
<dbReference type="PANTHER" id="PTHR14920">
    <property type="entry name" value="OSMOTIC AVOIDANCE ABNORMAL PROTEIN 1/WD REPEAT MEMBRANE PROTEIN"/>
    <property type="match status" value="1"/>
</dbReference>
<dbReference type="SUPFAM" id="SSF50978">
    <property type="entry name" value="WD40 repeat-like"/>
    <property type="match status" value="1"/>
</dbReference>
<comment type="subcellular location">
    <subcellularLocation>
        <location evidence="1">Cell projection</location>
        <location evidence="1">Cilium</location>
    </subcellularLocation>
</comment>
<keyword evidence="5" id="KW-0966">Cell projection</keyword>
<evidence type="ECO:0000256" key="4">
    <source>
        <dbReference type="ARBA" id="ARBA00023069"/>
    </source>
</evidence>
<dbReference type="EMBL" id="MTYJ01000105">
    <property type="protein sequence ID" value="OQV14446.1"/>
    <property type="molecule type" value="Genomic_DNA"/>
</dbReference>
<dbReference type="GO" id="GO:0060271">
    <property type="term" value="P:cilium assembly"/>
    <property type="evidence" value="ECO:0007669"/>
    <property type="project" value="TreeGrafter"/>
</dbReference>
<evidence type="ECO:0000259" key="6">
    <source>
        <dbReference type="Pfam" id="PF15911"/>
    </source>
</evidence>
<evidence type="ECO:0000259" key="7">
    <source>
        <dbReference type="Pfam" id="PF23389"/>
    </source>
</evidence>
<dbReference type="SUPFAM" id="SSF69322">
    <property type="entry name" value="Tricorn protease domain 2"/>
    <property type="match status" value="1"/>
</dbReference>
<evidence type="ECO:0000313" key="10">
    <source>
        <dbReference type="Proteomes" id="UP000192578"/>
    </source>
</evidence>
<dbReference type="Pfam" id="PF24762">
    <property type="entry name" value="TPR_IF140-IFT172"/>
    <property type="match status" value="1"/>
</dbReference>
<evidence type="ECO:0000259" key="8">
    <source>
        <dbReference type="Pfam" id="PF24762"/>
    </source>
</evidence>
<organism evidence="9 10">
    <name type="scientific">Hypsibius exemplaris</name>
    <name type="common">Freshwater tardigrade</name>
    <dbReference type="NCBI Taxonomy" id="2072580"/>
    <lineage>
        <taxon>Eukaryota</taxon>
        <taxon>Metazoa</taxon>
        <taxon>Ecdysozoa</taxon>
        <taxon>Tardigrada</taxon>
        <taxon>Eutardigrada</taxon>
        <taxon>Parachela</taxon>
        <taxon>Hypsibioidea</taxon>
        <taxon>Hypsibiidae</taxon>
        <taxon>Hypsibius</taxon>
    </lineage>
</organism>
<dbReference type="InterPro" id="IPR039468">
    <property type="entry name" value="WDR19_WD40_rpt"/>
</dbReference>
<dbReference type="InterPro" id="IPR056168">
    <property type="entry name" value="TPR_IF140/IFT172/WDR19"/>
</dbReference>
<dbReference type="InterPro" id="IPR036322">
    <property type="entry name" value="WD40_repeat_dom_sf"/>
</dbReference>
<feature type="domain" description="WDR19 first beta-propeller" evidence="7">
    <location>
        <begin position="24"/>
        <end position="363"/>
    </location>
</feature>
<dbReference type="InterPro" id="IPR015943">
    <property type="entry name" value="WD40/YVTN_repeat-like_dom_sf"/>
</dbReference>
<dbReference type="Gene3D" id="2.130.10.10">
    <property type="entry name" value="YVTN repeat-like/Quinoprotein amine dehydrogenase"/>
    <property type="match status" value="2"/>
</dbReference>
<protein>
    <submittedName>
        <fullName evidence="9">WD repeat-containing protein 19</fullName>
    </submittedName>
</protein>
<evidence type="ECO:0000256" key="1">
    <source>
        <dbReference type="ARBA" id="ARBA00004138"/>
    </source>
</evidence>
<dbReference type="GO" id="GO:0030991">
    <property type="term" value="C:intraciliary transport particle A"/>
    <property type="evidence" value="ECO:0007669"/>
    <property type="project" value="TreeGrafter"/>
</dbReference>
<evidence type="ECO:0000256" key="5">
    <source>
        <dbReference type="ARBA" id="ARBA00023273"/>
    </source>
</evidence>
<sequence>MNALKAHFQFTSDFLREKSKEDLLLQWQPVQANYLVIGSPIENRMLLYDRSHQKITEVTLPAPCAHLAWNRHGMLLALVCPQNGAQVYLWSPVNHRLANQELDTWDSGAVTWMGWSVIADILAIAYSTGNVILLDKASDKRTVVRGHHSGPVMAAAWSEDSLLATCSVVRSSAKENTSASSRFVFVTVAGDTALSARECSYGKVEGIQFATSKFVQGGQREQNTLSCIANENTLVLFNLEDDTRSLQYSFKAEYGKIIQYSWFGDGYILLSFQKGVLIWVSSHPDEQGKELQHLKIFPDKATDMCATGDGARFGICSSNVLKVFQTDLAKMRQKEALVGEGSDLQKLAWTSDGSLIAAVGGNGQGFVFLAKIPETGCAWRDRVAVMVALDTFQVAEIKNPQEPLGVISCNIEPTVVALGPDSFVAAINNLAIFYLADSDSENGAYITLGRYEYLGIIRSVSLTWNLVVVFLTDGRIVTHELPRDNESFVANIEKTISTIGGLQGVSCVALADRNLYFGTSNGAIGFLSLPHQRHELAVQHTAEIVSVFVKEQDALVAFIDSANEVMLYCVTGDVCLKVPGFSGRPMGILFDWVDGPQQTGDFASTFVVYGESAIQVNVFVQHSIFGGILEKVDDATGEREMITKNSALLGFSGGKVAELSNGLLIARTLKIFPQNQPGQTAVDVEKLIKLHRFHEAARLCRKDKLTMQLQQIGQRCVQELDIELAISAYREYGAADKVLLLERYRNVEHLPSLAGHMALIDDKPQLACEWFLRASDHTAALDTYTDLMEWEKAIALAETHAPDKISYARQQHAAQLELLGDNGGALVNYEKALAALQISDSMFERTCKIGIAKISIRMGDLPKGLALCRELRDPLLNEECAGILEEGRHFKDAARMYRDSGNLQKAAAMFLRAKEWKQAEEIIEKTDSMPLRVQLAKVKETAGDFNGAVRLYEAAGENDAVVRLLLESLNRTDLAIEVVDRTRSQEGAKMVAAHFMKMKDFASAIRYLLISGRGEEAFLTAQQYQQMDIFAKVVGDDQPAALYEKIAAFYESRHNTVRSSEYLIQAGQPRRAVDLLLKLLKQPVTMRAESVDEDSALTALVAATVKCNDSGTSDLVSQFLLGNDDGVPKDEKYLLDLYLLSGKFSEADRISLLVADHHLRNGDYHDAHQVLYRTYDRLLQARQSPSGQLWEMFALVHSHAVSTVMYTLKEHDKVARMLIRICRNISKFPKDASRFLLSAVLECTKCQLNKSAVQFALVLMQPEHRAIVTEKYESKILNILRKANRVIDPEETHTECPYASHKFPASLLSCPLCRIRVPFCVLTGMHVIKSDFTLCPGCSMPAIFSEVKSCLQRGLQACPMCAVPWSSDNIRPSTVQQAESYLQRIDFSLNYNTGNTNHTPN</sequence>
<keyword evidence="10" id="KW-1185">Reference proteome</keyword>
<reference evidence="10" key="1">
    <citation type="submission" date="2017-01" db="EMBL/GenBank/DDBJ databases">
        <title>Comparative genomics of anhydrobiosis in the tardigrade Hypsibius dujardini.</title>
        <authorList>
            <person name="Yoshida Y."/>
            <person name="Koutsovoulos G."/>
            <person name="Laetsch D."/>
            <person name="Stevens L."/>
            <person name="Kumar S."/>
            <person name="Horikawa D."/>
            <person name="Ishino K."/>
            <person name="Komine S."/>
            <person name="Tomita M."/>
            <person name="Blaxter M."/>
            <person name="Arakawa K."/>
        </authorList>
    </citation>
    <scope>NUCLEOTIDE SEQUENCE [LARGE SCALE GENOMIC DNA]</scope>
    <source>
        <strain evidence="10">Z151</strain>
    </source>
</reference>
<feature type="domain" description="WDR19 WD40 repeat" evidence="6">
    <location>
        <begin position="384"/>
        <end position="633"/>
    </location>
</feature>
<dbReference type="Pfam" id="PF23389">
    <property type="entry name" value="Beta-prop_WDR19_1st"/>
    <property type="match status" value="1"/>
</dbReference>
<dbReference type="OrthoDB" id="10250638at2759"/>
<evidence type="ECO:0000313" key="9">
    <source>
        <dbReference type="EMBL" id="OQV14446.1"/>
    </source>
</evidence>
<accession>A0A1W0WGW6</accession>
<evidence type="ECO:0000256" key="2">
    <source>
        <dbReference type="ARBA" id="ARBA00022574"/>
    </source>
</evidence>
<proteinExistence type="predicted"/>
<dbReference type="InterPro" id="IPR057855">
    <property type="entry name" value="Beta-prop_WDR19_1st"/>
</dbReference>
<dbReference type="Gene3D" id="1.25.40.470">
    <property type="match status" value="2"/>
</dbReference>
<keyword evidence="2" id="KW-0853">WD repeat</keyword>
<dbReference type="Proteomes" id="UP000192578">
    <property type="component" value="Unassembled WGS sequence"/>
</dbReference>
<feature type="domain" description="IF140/IFT172/WDR19 TPR" evidence="8">
    <location>
        <begin position="746"/>
        <end position="1092"/>
    </location>
</feature>
<keyword evidence="3" id="KW-0677">Repeat</keyword>